<evidence type="ECO:0000259" key="3">
    <source>
        <dbReference type="PROSITE" id="PS51228"/>
    </source>
</evidence>
<protein>
    <recommendedName>
        <fullName evidence="3">ACB domain-containing protein</fullName>
    </recommendedName>
</protein>
<evidence type="ECO:0000313" key="4">
    <source>
        <dbReference type="EMBL" id="KAF5324205.1"/>
    </source>
</evidence>
<evidence type="ECO:0000256" key="1">
    <source>
        <dbReference type="ARBA" id="ARBA00005567"/>
    </source>
</evidence>
<dbReference type="Proteomes" id="UP000567179">
    <property type="component" value="Unassembled WGS sequence"/>
</dbReference>
<dbReference type="GO" id="GO:0006631">
    <property type="term" value="P:fatty acid metabolic process"/>
    <property type="evidence" value="ECO:0007669"/>
    <property type="project" value="TreeGrafter"/>
</dbReference>
<accession>A0A8H5F558</accession>
<comment type="similarity">
    <text evidence="1">Belongs to the ACBP family.</text>
</comment>
<feature type="domain" description="ACB" evidence="3">
    <location>
        <begin position="16"/>
        <end position="105"/>
    </location>
</feature>
<dbReference type="Pfam" id="PF00887">
    <property type="entry name" value="ACBP"/>
    <property type="match status" value="1"/>
</dbReference>
<dbReference type="AlphaFoldDB" id="A0A8H5F558"/>
<dbReference type="EMBL" id="JAACJJ010000016">
    <property type="protein sequence ID" value="KAF5324205.1"/>
    <property type="molecule type" value="Genomic_DNA"/>
</dbReference>
<dbReference type="InterPro" id="IPR035984">
    <property type="entry name" value="Acyl-CoA-binding_sf"/>
</dbReference>
<keyword evidence="2" id="KW-0446">Lipid-binding</keyword>
<dbReference type="PANTHER" id="PTHR23310:SF62">
    <property type="entry name" value="ACYL-COA BINDING PROTEIN 1, ISOFORM A"/>
    <property type="match status" value="1"/>
</dbReference>
<dbReference type="PRINTS" id="PR00689">
    <property type="entry name" value="ACOABINDINGP"/>
</dbReference>
<keyword evidence="5" id="KW-1185">Reference proteome</keyword>
<evidence type="ECO:0000313" key="5">
    <source>
        <dbReference type="Proteomes" id="UP000567179"/>
    </source>
</evidence>
<dbReference type="PANTHER" id="PTHR23310">
    <property type="entry name" value="ACYL-COA-BINDING PROTEIN, ACBP"/>
    <property type="match status" value="1"/>
</dbReference>
<dbReference type="OrthoDB" id="346910at2759"/>
<name>A0A8H5F558_9AGAR</name>
<proteinExistence type="inferred from homology"/>
<comment type="caution">
    <text evidence="4">The sequence shown here is derived from an EMBL/GenBank/DDBJ whole genome shotgun (WGS) entry which is preliminary data.</text>
</comment>
<dbReference type="PROSITE" id="PS51228">
    <property type="entry name" value="ACB_2"/>
    <property type="match status" value="1"/>
</dbReference>
<gene>
    <name evidence="4" type="ORF">D9619_011153</name>
</gene>
<dbReference type="Gene3D" id="1.20.80.10">
    <property type="match status" value="1"/>
</dbReference>
<dbReference type="GO" id="GO:0000062">
    <property type="term" value="F:fatty-acyl-CoA binding"/>
    <property type="evidence" value="ECO:0007669"/>
    <property type="project" value="InterPro"/>
</dbReference>
<dbReference type="InterPro" id="IPR000582">
    <property type="entry name" value="Acyl-CoA-binding_protein"/>
</dbReference>
<dbReference type="InterPro" id="IPR014352">
    <property type="entry name" value="FERM/acyl-CoA-bd_prot_sf"/>
</dbReference>
<organism evidence="4 5">
    <name type="scientific">Psilocybe cf. subviscida</name>
    <dbReference type="NCBI Taxonomy" id="2480587"/>
    <lineage>
        <taxon>Eukaryota</taxon>
        <taxon>Fungi</taxon>
        <taxon>Dikarya</taxon>
        <taxon>Basidiomycota</taxon>
        <taxon>Agaricomycotina</taxon>
        <taxon>Agaricomycetes</taxon>
        <taxon>Agaricomycetidae</taxon>
        <taxon>Agaricales</taxon>
        <taxon>Agaricineae</taxon>
        <taxon>Strophariaceae</taxon>
        <taxon>Psilocybe</taxon>
    </lineage>
</organism>
<dbReference type="SUPFAM" id="SSF47027">
    <property type="entry name" value="Acyl-CoA binding protein"/>
    <property type="match status" value="1"/>
</dbReference>
<reference evidence="4 5" key="1">
    <citation type="journal article" date="2020" name="ISME J.">
        <title>Uncovering the hidden diversity of litter-decomposition mechanisms in mushroom-forming fungi.</title>
        <authorList>
            <person name="Floudas D."/>
            <person name="Bentzer J."/>
            <person name="Ahren D."/>
            <person name="Johansson T."/>
            <person name="Persson P."/>
            <person name="Tunlid A."/>
        </authorList>
    </citation>
    <scope>NUCLEOTIDE SEQUENCE [LARGE SCALE GENOMIC DNA]</scope>
    <source>
        <strain evidence="4 5">CBS 101986</strain>
    </source>
</reference>
<sequence>MPPTSHAPTSSHTTTSHEKFHNAVATVHALPKDGPVKPMPEEQLHFYKYSKQATIGDNTAARPGSHDVVGKAKGDAWTSVSSTSKEGAHQKYVAKIFEILKKDNDEQSKKSVAEIEK</sequence>
<evidence type="ECO:0000256" key="2">
    <source>
        <dbReference type="ARBA" id="ARBA00023121"/>
    </source>
</evidence>